<dbReference type="AlphaFoldDB" id="X1U0A5"/>
<comment type="caution">
    <text evidence="2">The sequence shown here is derived from an EMBL/GenBank/DDBJ whole genome shotgun (WGS) entry which is preliminary data.</text>
</comment>
<feature type="domain" description="Nuclease associated modular" evidence="1">
    <location>
        <begin position="7"/>
        <end position="23"/>
    </location>
</feature>
<proteinExistence type="predicted"/>
<reference evidence="2" key="1">
    <citation type="journal article" date="2014" name="Front. Microbiol.">
        <title>High frequency of phylogenetically diverse reductive dehalogenase-homologous genes in deep subseafloor sedimentary metagenomes.</title>
        <authorList>
            <person name="Kawai M."/>
            <person name="Futagami T."/>
            <person name="Toyoda A."/>
            <person name="Takaki Y."/>
            <person name="Nishi S."/>
            <person name="Hori S."/>
            <person name="Arai W."/>
            <person name="Tsubouchi T."/>
            <person name="Morono Y."/>
            <person name="Uchiyama I."/>
            <person name="Ito T."/>
            <person name="Fujiyama A."/>
            <person name="Inagaki F."/>
            <person name="Takami H."/>
        </authorList>
    </citation>
    <scope>NUCLEOTIDE SEQUENCE</scope>
    <source>
        <strain evidence="2">Expedition CK06-06</strain>
    </source>
</reference>
<evidence type="ECO:0000259" key="1">
    <source>
        <dbReference type="SMART" id="SM00496"/>
    </source>
</evidence>
<dbReference type="SUPFAM" id="SSF52980">
    <property type="entry name" value="Restriction endonuclease-like"/>
    <property type="match status" value="1"/>
</dbReference>
<dbReference type="InterPro" id="IPR003611">
    <property type="entry name" value="NUMOD3"/>
</dbReference>
<protein>
    <recommendedName>
        <fullName evidence="1">Nuclease associated modular domain-containing protein</fullName>
    </recommendedName>
</protein>
<evidence type="ECO:0000313" key="2">
    <source>
        <dbReference type="EMBL" id="GAI85754.1"/>
    </source>
</evidence>
<sequence length="201" mass="23395">RIIAGSKGKRRSKETRARISASLTGKSLPNEVKVKLRDAMLKKCQDPVFIAARMLAQGIKPNKAEFYLQSVLNKHFPGEWGYVGDGQLIIGGKCPDFANVNGRKEVIELFGNYWHNSSKFPNRLDQEEMIEHYRRYGFLCFVVWEEELDGDEEALIEHIKLGTLYIPQRTQARAKYQRKFRPKKRQQYITLNLITKEFRMA</sequence>
<feature type="non-terminal residue" evidence="2">
    <location>
        <position position="1"/>
    </location>
</feature>
<dbReference type="Gene3D" id="3.40.960.10">
    <property type="entry name" value="VSR Endonuclease"/>
    <property type="match status" value="1"/>
</dbReference>
<dbReference type="SMART" id="SM00496">
    <property type="entry name" value="IENR2"/>
    <property type="match status" value="2"/>
</dbReference>
<accession>X1U0A5</accession>
<feature type="domain" description="Nuclease associated modular" evidence="1">
    <location>
        <begin position="24"/>
        <end position="40"/>
    </location>
</feature>
<dbReference type="InterPro" id="IPR011335">
    <property type="entry name" value="Restrct_endonuc-II-like"/>
</dbReference>
<name>X1U0A5_9ZZZZ</name>
<dbReference type="GO" id="GO:0003677">
    <property type="term" value="F:DNA binding"/>
    <property type="evidence" value="ECO:0007669"/>
    <property type="project" value="InterPro"/>
</dbReference>
<organism evidence="2">
    <name type="scientific">marine sediment metagenome</name>
    <dbReference type="NCBI Taxonomy" id="412755"/>
    <lineage>
        <taxon>unclassified sequences</taxon>
        <taxon>metagenomes</taxon>
        <taxon>ecological metagenomes</taxon>
    </lineage>
</organism>
<dbReference type="EMBL" id="BARW01009921">
    <property type="protein sequence ID" value="GAI85754.1"/>
    <property type="molecule type" value="Genomic_DNA"/>
</dbReference>
<gene>
    <name evidence="2" type="ORF">S12H4_19748</name>
</gene>